<keyword evidence="2" id="KW-0560">Oxidoreductase</keyword>
<dbReference type="InterPro" id="IPR002364">
    <property type="entry name" value="Quin_OxRdtase/zeta-crystal_CS"/>
</dbReference>
<evidence type="ECO:0000256" key="4">
    <source>
        <dbReference type="ARBA" id="ARBA00070796"/>
    </source>
</evidence>
<dbReference type="Gene3D" id="3.90.180.10">
    <property type="entry name" value="Medium-chain alcohol dehydrogenases, catalytic domain"/>
    <property type="match status" value="1"/>
</dbReference>
<dbReference type="PROSITE" id="PS01162">
    <property type="entry name" value="QOR_ZETA_CRYSTAL"/>
    <property type="match status" value="1"/>
</dbReference>
<dbReference type="InterPro" id="IPR036291">
    <property type="entry name" value="NAD(P)-bd_dom_sf"/>
</dbReference>
<dbReference type="EMBL" id="MCFL01000018">
    <property type="protein sequence ID" value="ORZ36168.1"/>
    <property type="molecule type" value="Genomic_DNA"/>
</dbReference>
<dbReference type="Pfam" id="PF00107">
    <property type="entry name" value="ADH_zinc_N"/>
    <property type="match status" value="1"/>
</dbReference>
<evidence type="ECO:0000256" key="3">
    <source>
        <dbReference type="ARBA" id="ARBA00043088"/>
    </source>
</evidence>
<keyword evidence="7" id="KW-1185">Reference proteome</keyword>
<dbReference type="GO" id="GO:0070402">
    <property type="term" value="F:NADPH binding"/>
    <property type="evidence" value="ECO:0007669"/>
    <property type="project" value="TreeGrafter"/>
</dbReference>
<dbReference type="Gene3D" id="3.40.50.720">
    <property type="entry name" value="NAD(P)-binding Rossmann-like Domain"/>
    <property type="match status" value="1"/>
</dbReference>
<dbReference type="SUPFAM" id="SSF51735">
    <property type="entry name" value="NAD(P)-binding Rossmann-fold domains"/>
    <property type="match status" value="1"/>
</dbReference>
<dbReference type="InterPro" id="IPR047618">
    <property type="entry name" value="QOR-like"/>
</dbReference>
<evidence type="ECO:0000313" key="7">
    <source>
        <dbReference type="Proteomes" id="UP000193411"/>
    </source>
</evidence>
<dbReference type="InterPro" id="IPR020843">
    <property type="entry name" value="ER"/>
</dbReference>
<dbReference type="GO" id="GO:0003960">
    <property type="term" value="F:quinone reductase (NADPH) activity"/>
    <property type="evidence" value="ECO:0007669"/>
    <property type="project" value="InterPro"/>
</dbReference>
<name>A0A1Y2HNJ9_9FUNG</name>
<protein>
    <recommendedName>
        <fullName evidence="4">Probable quinone oxidoreductase</fullName>
    </recommendedName>
    <alternativeName>
        <fullName evidence="3">NADPH:quinone reductase</fullName>
    </alternativeName>
</protein>
<dbReference type="FunFam" id="3.40.50.720:FF:000053">
    <property type="entry name" value="Quinone oxidoreductase 1"/>
    <property type="match status" value="1"/>
</dbReference>
<organism evidence="6 7">
    <name type="scientific">Catenaria anguillulae PL171</name>
    <dbReference type="NCBI Taxonomy" id="765915"/>
    <lineage>
        <taxon>Eukaryota</taxon>
        <taxon>Fungi</taxon>
        <taxon>Fungi incertae sedis</taxon>
        <taxon>Blastocladiomycota</taxon>
        <taxon>Blastocladiomycetes</taxon>
        <taxon>Blastocladiales</taxon>
        <taxon>Catenariaceae</taxon>
        <taxon>Catenaria</taxon>
    </lineage>
</organism>
<dbReference type="GO" id="GO:0008270">
    <property type="term" value="F:zinc ion binding"/>
    <property type="evidence" value="ECO:0007669"/>
    <property type="project" value="InterPro"/>
</dbReference>
<dbReference type="AlphaFoldDB" id="A0A1Y2HNJ9"/>
<proteinExistence type="predicted"/>
<dbReference type="CDD" id="cd05286">
    <property type="entry name" value="QOR2"/>
    <property type="match status" value="1"/>
</dbReference>
<dbReference type="STRING" id="765915.A0A1Y2HNJ9"/>
<comment type="caution">
    <text evidence="6">The sequence shown here is derived from an EMBL/GenBank/DDBJ whole genome shotgun (WGS) entry which is preliminary data.</text>
</comment>
<sequence length="325" mass="34025">MKAIQVAKTGGLDVLTVSSAVSRPTAASLAPGQVLVRNAFSGVNFIDTYHRTGLYTLPLPFIPGREGAGVVEAVAPDVQHVAVGDRVAWLGPGSYAQYTAVNGIHVAKLPAGVSEETGAAALLQGLTALSLVNLAYKVQVGDTVLVHAAAGGTGGLLVQLAKLRGATVLATTSSDAKAAEAKRLGADHVIRYDKEGIAERVRELTNGKGVQAVFDGVGKATFEASLASLARRGFLLTFGNASGKVPELDLLRLSKGCVYVARPTLFEYIKTADEFNELASELFSLLAVKKLEIRVHAKFSLEQVAEAHKEIEAGKTVGKILLTID</sequence>
<evidence type="ECO:0000256" key="1">
    <source>
        <dbReference type="ARBA" id="ARBA00022857"/>
    </source>
</evidence>
<keyword evidence="1" id="KW-0521">NADP</keyword>
<gene>
    <name evidence="6" type="ORF">BCR44DRAFT_1479638</name>
</gene>
<evidence type="ECO:0000256" key="2">
    <source>
        <dbReference type="ARBA" id="ARBA00023002"/>
    </source>
</evidence>
<dbReference type="SMART" id="SM00829">
    <property type="entry name" value="PKS_ER"/>
    <property type="match status" value="1"/>
</dbReference>
<dbReference type="GO" id="GO:0005829">
    <property type="term" value="C:cytosol"/>
    <property type="evidence" value="ECO:0007669"/>
    <property type="project" value="TreeGrafter"/>
</dbReference>
<dbReference type="PANTHER" id="PTHR48106:SF13">
    <property type="entry name" value="QUINONE OXIDOREDUCTASE-RELATED"/>
    <property type="match status" value="1"/>
</dbReference>
<dbReference type="PANTHER" id="PTHR48106">
    <property type="entry name" value="QUINONE OXIDOREDUCTASE PIG3-RELATED"/>
    <property type="match status" value="1"/>
</dbReference>
<dbReference type="InterPro" id="IPR011032">
    <property type="entry name" value="GroES-like_sf"/>
</dbReference>
<dbReference type="SUPFAM" id="SSF50129">
    <property type="entry name" value="GroES-like"/>
    <property type="match status" value="1"/>
</dbReference>
<accession>A0A1Y2HNJ9</accession>
<evidence type="ECO:0000313" key="6">
    <source>
        <dbReference type="EMBL" id="ORZ36168.1"/>
    </source>
</evidence>
<evidence type="ECO:0000259" key="5">
    <source>
        <dbReference type="SMART" id="SM00829"/>
    </source>
</evidence>
<dbReference type="InterPro" id="IPR013149">
    <property type="entry name" value="ADH-like_C"/>
</dbReference>
<dbReference type="InterPro" id="IPR013154">
    <property type="entry name" value="ADH-like_N"/>
</dbReference>
<reference evidence="6 7" key="1">
    <citation type="submission" date="2016-07" db="EMBL/GenBank/DDBJ databases">
        <title>Pervasive Adenine N6-methylation of Active Genes in Fungi.</title>
        <authorList>
            <consortium name="DOE Joint Genome Institute"/>
            <person name="Mondo S.J."/>
            <person name="Dannebaum R.O."/>
            <person name="Kuo R.C."/>
            <person name="Labutti K."/>
            <person name="Haridas S."/>
            <person name="Kuo A."/>
            <person name="Salamov A."/>
            <person name="Ahrendt S.R."/>
            <person name="Lipzen A."/>
            <person name="Sullivan W."/>
            <person name="Andreopoulos W.B."/>
            <person name="Clum A."/>
            <person name="Lindquist E."/>
            <person name="Daum C."/>
            <person name="Ramamoorthy G.K."/>
            <person name="Gryganskyi A."/>
            <person name="Culley D."/>
            <person name="Magnuson J.K."/>
            <person name="James T.Y."/>
            <person name="O'Malley M.A."/>
            <person name="Stajich J.E."/>
            <person name="Spatafora J.W."/>
            <person name="Visel A."/>
            <person name="Grigoriev I.V."/>
        </authorList>
    </citation>
    <scope>NUCLEOTIDE SEQUENCE [LARGE SCALE GENOMIC DNA]</scope>
    <source>
        <strain evidence="6 7">PL171</strain>
    </source>
</reference>
<feature type="domain" description="Enoyl reductase (ER)" evidence="5">
    <location>
        <begin position="10"/>
        <end position="322"/>
    </location>
</feature>
<dbReference type="OrthoDB" id="48317at2759"/>
<dbReference type="GO" id="GO:0035925">
    <property type="term" value="F:mRNA 3'-UTR AU-rich region binding"/>
    <property type="evidence" value="ECO:0007669"/>
    <property type="project" value="TreeGrafter"/>
</dbReference>
<dbReference type="Pfam" id="PF08240">
    <property type="entry name" value="ADH_N"/>
    <property type="match status" value="1"/>
</dbReference>
<dbReference type="Proteomes" id="UP000193411">
    <property type="component" value="Unassembled WGS sequence"/>
</dbReference>